<dbReference type="RefSeq" id="WP_135548360.1">
    <property type="nucleotide sequence ID" value="NZ_SPQQ01000005.1"/>
</dbReference>
<name>A0A4Z0R2M6_9FIRM</name>
<protein>
    <submittedName>
        <fullName evidence="1">Uncharacterized protein</fullName>
    </submittedName>
</protein>
<organism evidence="1 2">
    <name type="scientific">Desulfosporosinus fructosivorans</name>
    <dbReference type="NCBI Taxonomy" id="2018669"/>
    <lineage>
        <taxon>Bacteria</taxon>
        <taxon>Bacillati</taxon>
        <taxon>Bacillota</taxon>
        <taxon>Clostridia</taxon>
        <taxon>Eubacteriales</taxon>
        <taxon>Desulfitobacteriaceae</taxon>
        <taxon>Desulfosporosinus</taxon>
    </lineage>
</organism>
<gene>
    <name evidence="1" type="ORF">E4K67_15830</name>
</gene>
<keyword evidence="2" id="KW-1185">Reference proteome</keyword>
<dbReference type="OrthoDB" id="1806963at2"/>
<evidence type="ECO:0000313" key="2">
    <source>
        <dbReference type="Proteomes" id="UP000298460"/>
    </source>
</evidence>
<sequence>MKQRRNRPINKEEFRLFMDALDEKSRRLFWHFRCHGHVRLAELTELINATNNMEVLYRLREVINPLAVSILGRSLVDFCESRIDRVTGKKVLFHWWLQDFTEVNQLQTEVGGKPALDLFDEHDHIVIISEVSPSLTVSDQVKVEQRPGILSIRLDKLR</sequence>
<proteinExistence type="predicted"/>
<reference evidence="1 2" key="1">
    <citation type="submission" date="2019-03" db="EMBL/GenBank/DDBJ databases">
        <title>Draft Genome Sequence of Desulfosporosinus fructosivorans Strain 63.6F, Isolated from Marine Sediment in the Baltic Sea.</title>
        <authorList>
            <person name="Hausmann B."/>
            <person name="Vandieken V."/>
            <person name="Pjevac P."/>
            <person name="Schreck K."/>
            <person name="Herbold C.W."/>
            <person name="Loy A."/>
        </authorList>
    </citation>
    <scope>NUCLEOTIDE SEQUENCE [LARGE SCALE GENOMIC DNA]</scope>
    <source>
        <strain evidence="1 2">63.6F</strain>
    </source>
</reference>
<evidence type="ECO:0000313" key="1">
    <source>
        <dbReference type="EMBL" id="TGE37311.1"/>
    </source>
</evidence>
<dbReference type="AlphaFoldDB" id="A0A4Z0R2M6"/>
<dbReference type="EMBL" id="SPQQ01000005">
    <property type="protein sequence ID" value="TGE37311.1"/>
    <property type="molecule type" value="Genomic_DNA"/>
</dbReference>
<comment type="caution">
    <text evidence="1">The sequence shown here is derived from an EMBL/GenBank/DDBJ whole genome shotgun (WGS) entry which is preliminary data.</text>
</comment>
<dbReference type="Proteomes" id="UP000298460">
    <property type="component" value="Unassembled WGS sequence"/>
</dbReference>
<accession>A0A4Z0R2M6</accession>